<keyword evidence="3" id="KW-0378">Hydrolase</keyword>
<dbReference type="InterPro" id="IPR006879">
    <property type="entry name" value="YdjC-like"/>
</dbReference>
<keyword evidence="7" id="KW-1185">Reference proteome</keyword>
<accession>A0A0D6P442</accession>
<dbReference type="PANTHER" id="PTHR31609:SF1">
    <property type="entry name" value="CARBOHYDRATE DEACETYLASE"/>
    <property type="match status" value="1"/>
</dbReference>
<dbReference type="GO" id="GO:0005975">
    <property type="term" value="P:carbohydrate metabolic process"/>
    <property type="evidence" value="ECO:0007669"/>
    <property type="project" value="InterPro"/>
</dbReference>
<keyword evidence="4" id="KW-0460">Magnesium</keyword>
<proteinExistence type="predicted"/>
<protein>
    <submittedName>
        <fullName evidence="6">Sugar phosphotransferase</fullName>
    </submittedName>
</protein>
<evidence type="ECO:0000256" key="4">
    <source>
        <dbReference type="ARBA" id="ARBA00022842"/>
    </source>
</evidence>
<dbReference type="GO" id="GO:0019213">
    <property type="term" value="F:deacetylase activity"/>
    <property type="evidence" value="ECO:0007669"/>
    <property type="project" value="TreeGrafter"/>
</dbReference>
<dbReference type="GO" id="GO:0046872">
    <property type="term" value="F:metal ion binding"/>
    <property type="evidence" value="ECO:0007669"/>
    <property type="project" value="UniProtKB-KW"/>
</dbReference>
<dbReference type="GO" id="GO:0016740">
    <property type="term" value="F:transferase activity"/>
    <property type="evidence" value="ECO:0007669"/>
    <property type="project" value="UniProtKB-KW"/>
</dbReference>
<evidence type="ECO:0000256" key="3">
    <source>
        <dbReference type="ARBA" id="ARBA00022801"/>
    </source>
</evidence>
<dbReference type="OrthoDB" id="9774177at2"/>
<sequence>MTSRSVRFTADDFGLSLVVNEAVERAHRDGVLACASLMVAGEATADAVARARRLPGLRVGLHLVVIEGPAVLPQADIPDLVDAAGQFPSDQLRLGIAYAFNRRVRTQLAAEIRAQFAAYAATGLALHHADAHKHMHLHPTVGRMLVAAGRAHGLSRVRVPAEPPSVLAACGARSGPGARALYAWTGLLRRTARRAGLAVEDHCFGLRWTGAMTADRLLTLAAHLPPGASEAYLHPATHADPLLRRLMPTYRHAEELAALLDPRVATAYAPYTKTWQTSRY</sequence>
<dbReference type="EMBL" id="BANB01000113">
    <property type="protein sequence ID" value="GAN76540.1"/>
    <property type="molecule type" value="Genomic_DNA"/>
</dbReference>
<evidence type="ECO:0000313" key="7">
    <source>
        <dbReference type="Proteomes" id="UP000032680"/>
    </source>
</evidence>
<evidence type="ECO:0000256" key="1">
    <source>
        <dbReference type="ARBA" id="ARBA00001946"/>
    </source>
</evidence>
<dbReference type="AlphaFoldDB" id="A0A0D6P442"/>
<dbReference type="GO" id="GO:0016787">
    <property type="term" value="F:hydrolase activity"/>
    <property type="evidence" value="ECO:0007669"/>
    <property type="project" value="UniProtKB-KW"/>
</dbReference>
<dbReference type="PANTHER" id="PTHR31609">
    <property type="entry name" value="YDJC DEACETYLASE FAMILY MEMBER"/>
    <property type="match status" value="1"/>
</dbReference>
<keyword evidence="2" id="KW-0479">Metal-binding</keyword>
<dbReference type="Gene3D" id="3.20.20.370">
    <property type="entry name" value="Glycoside hydrolase/deacetylase"/>
    <property type="match status" value="1"/>
</dbReference>
<dbReference type="InterPro" id="IPR017836">
    <property type="entry name" value="Hopanoid_biosynth-assoc_HpnK"/>
</dbReference>
<organism evidence="6 7">
    <name type="scientific">Acidisphaera rubrifaciens HS-AP3</name>
    <dbReference type="NCBI Taxonomy" id="1231350"/>
    <lineage>
        <taxon>Bacteria</taxon>
        <taxon>Pseudomonadati</taxon>
        <taxon>Pseudomonadota</taxon>
        <taxon>Alphaproteobacteria</taxon>
        <taxon>Acetobacterales</taxon>
        <taxon>Acetobacteraceae</taxon>
        <taxon>Acidisphaera</taxon>
    </lineage>
</organism>
<dbReference type="InterPro" id="IPR011330">
    <property type="entry name" value="Glyco_hydro/deAcase_b/a-brl"/>
</dbReference>
<evidence type="ECO:0000256" key="5">
    <source>
        <dbReference type="ARBA" id="ARBA00023277"/>
    </source>
</evidence>
<reference evidence="6 7" key="1">
    <citation type="submission" date="2012-11" db="EMBL/GenBank/DDBJ databases">
        <title>Whole genome sequence of Acidisphaera rubrifaciens HS-AP3.</title>
        <authorList>
            <person name="Azuma Y."/>
            <person name="Higashiura N."/>
            <person name="Hirakawa H."/>
            <person name="Matsushita K."/>
        </authorList>
    </citation>
    <scope>NUCLEOTIDE SEQUENCE [LARGE SCALE GENOMIC DNA]</scope>
    <source>
        <strain evidence="6 7">HS-AP3</strain>
    </source>
</reference>
<dbReference type="NCBIfam" id="TIGR03473">
    <property type="entry name" value="HpnK"/>
    <property type="match status" value="1"/>
</dbReference>
<comment type="caution">
    <text evidence="6">The sequence shown here is derived from an EMBL/GenBank/DDBJ whole genome shotgun (WGS) entry which is preliminary data.</text>
</comment>
<dbReference type="Pfam" id="PF04794">
    <property type="entry name" value="YdjC"/>
    <property type="match status" value="1"/>
</dbReference>
<dbReference type="SUPFAM" id="SSF88713">
    <property type="entry name" value="Glycoside hydrolase/deacetylase"/>
    <property type="match status" value="1"/>
</dbReference>
<name>A0A0D6P442_9PROT</name>
<dbReference type="RefSeq" id="WP_048860368.1">
    <property type="nucleotide sequence ID" value="NZ_BANB01000113.1"/>
</dbReference>
<keyword evidence="5" id="KW-0119">Carbohydrate metabolism</keyword>
<gene>
    <name evidence="6" type="ORF">Asru_0113_02</name>
</gene>
<evidence type="ECO:0000256" key="2">
    <source>
        <dbReference type="ARBA" id="ARBA00022723"/>
    </source>
</evidence>
<evidence type="ECO:0000313" key="6">
    <source>
        <dbReference type="EMBL" id="GAN76540.1"/>
    </source>
</evidence>
<keyword evidence="6" id="KW-0808">Transferase</keyword>
<comment type="cofactor">
    <cofactor evidence="1">
        <name>Mg(2+)</name>
        <dbReference type="ChEBI" id="CHEBI:18420"/>
    </cofactor>
</comment>
<dbReference type="CDD" id="cd10804">
    <property type="entry name" value="YdjC_HpnK_like"/>
    <property type="match status" value="1"/>
</dbReference>
<dbReference type="Proteomes" id="UP000032680">
    <property type="component" value="Unassembled WGS sequence"/>
</dbReference>